<feature type="non-terminal residue" evidence="2">
    <location>
        <position position="364"/>
    </location>
</feature>
<dbReference type="EMBL" id="CAUYUJ010007580">
    <property type="protein sequence ID" value="CAK0821269.1"/>
    <property type="molecule type" value="Genomic_DNA"/>
</dbReference>
<reference evidence="2" key="1">
    <citation type="submission" date="2023-10" db="EMBL/GenBank/DDBJ databases">
        <authorList>
            <person name="Chen Y."/>
            <person name="Shah S."/>
            <person name="Dougan E. K."/>
            <person name="Thang M."/>
            <person name="Chan C."/>
        </authorList>
    </citation>
    <scope>NUCLEOTIDE SEQUENCE [LARGE SCALE GENOMIC DNA]</scope>
</reference>
<protein>
    <submittedName>
        <fullName evidence="2">Uncharacterized protein</fullName>
    </submittedName>
</protein>
<sequence>EETQLDISRWEALQPVTGWAHHPDLRPQQLGSNFEVGCPAGRITTLDETVDPIDQLSPDIDSPASNPEYTPPTELPEDDGTVDTAEEQVTNTTEPSEQSMHGNNAQGHLWERASLLENSPGRTTETPDLISKSAAYEAPPAAADQLGQLFERTIGTIERFYCMAHTDALEDRPRCMGRGQGYQLKEVENKERGVETEGANSWKDWKKAARALAYAMPEMKGRVTPTAEQEKYAAVKRDYRESTRLFCQWLADTEAKPGVLHSITKPPVRREEEIATAANITDCPIEIAGMVEEALSKRWSCSELPHEQRTAILKRLRMQALCTGYSAWTVEDLDAALKGEPDRGQRTDELNCSDIRRLPLEGRQ</sequence>
<feature type="region of interest" description="Disordered" evidence="1">
    <location>
        <begin position="45"/>
        <end position="103"/>
    </location>
</feature>
<proteinExistence type="predicted"/>
<accession>A0ABN9RTP8</accession>
<evidence type="ECO:0000313" key="3">
    <source>
        <dbReference type="Proteomes" id="UP001189429"/>
    </source>
</evidence>
<organism evidence="2 3">
    <name type="scientific">Prorocentrum cordatum</name>
    <dbReference type="NCBI Taxonomy" id="2364126"/>
    <lineage>
        <taxon>Eukaryota</taxon>
        <taxon>Sar</taxon>
        <taxon>Alveolata</taxon>
        <taxon>Dinophyceae</taxon>
        <taxon>Prorocentrales</taxon>
        <taxon>Prorocentraceae</taxon>
        <taxon>Prorocentrum</taxon>
    </lineage>
</organism>
<feature type="compositionally biased region" description="Polar residues" evidence="1">
    <location>
        <begin position="87"/>
        <end position="103"/>
    </location>
</feature>
<feature type="compositionally biased region" description="Acidic residues" evidence="1">
    <location>
        <begin position="75"/>
        <end position="86"/>
    </location>
</feature>
<name>A0ABN9RTP8_9DINO</name>
<feature type="non-terminal residue" evidence="2">
    <location>
        <position position="1"/>
    </location>
</feature>
<dbReference type="Proteomes" id="UP001189429">
    <property type="component" value="Unassembled WGS sequence"/>
</dbReference>
<comment type="caution">
    <text evidence="2">The sequence shown here is derived from an EMBL/GenBank/DDBJ whole genome shotgun (WGS) entry which is preliminary data.</text>
</comment>
<keyword evidence="3" id="KW-1185">Reference proteome</keyword>
<gene>
    <name evidence="2" type="ORF">PCOR1329_LOCUS22631</name>
</gene>
<evidence type="ECO:0000313" key="2">
    <source>
        <dbReference type="EMBL" id="CAK0821269.1"/>
    </source>
</evidence>
<evidence type="ECO:0000256" key="1">
    <source>
        <dbReference type="SAM" id="MobiDB-lite"/>
    </source>
</evidence>